<dbReference type="AlphaFoldDB" id="A0A5J4YK79"/>
<gene>
    <name evidence="2" type="ORF">FVE85_8321</name>
</gene>
<feature type="compositionally biased region" description="Polar residues" evidence="1">
    <location>
        <begin position="37"/>
        <end position="54"/>
    </location>
</feature>
<evidence type="ECO:0000313" key="3">
    <source>
        <dbReference type="Proteomes" id="UP000324585"/>
    </source>
</evidence>
<feature type="region of interest" description="Disordered" evidence="1">
    <location>
        <begin position="118"/>
        <end position="149"/>
    </location>
</feature>
<name>A0A5J4YK79_PORPP</name>
<feature type="compositionally biased region" description="Polar residues" evidence="1">
    <location>
        <begin position="1"/>
        <end position="12"/>
    </location>
</feature>
<evidence type="ECO:0000313" key="2">
    <source>
        <dbReference type="EMBL" id="KAA8491839.1"/>
    </source>
</evidence>
<dbReference type="EMBL" id="VRMN01000011">
    <property type="protein sequence ID" value="KAA8491839.1"/>
    <property type="molecule type" value="Genomic_DNA"/>
</dbReference>
<organism evidence="2 3">
    <name type="scientific">Porphyridium purpureum</name>
    <name type="common">Red alga</name>
    <name type="synonym">Porphyridium cruentum</name>
    <dbReference type="NCBI Taxonomy" id="35688"/>
    <lineage>
        <taxon>Eukaryota</taxon>
        <taxon>Rhodophyta</taxon>
        <taxon>Bangiophyceae</taxon>
        <taxon>Porphyridiales</taxon>
        <taxon>Porphyridiaceae</taxon>
        <taxon>Porphyridium</taxon>
    </lineage>
</organism>
<keyword evidence="3" id="KW-1185">Reference proteome</keyword>
<feature type="region of interest" description="Disordered" evidence="1">
    <location>
        <begin position="1"/>
        <end position="54"/>
    </location>
</feature>
<evidence type="ECO:0000256" key="1">
    <source>
        <dbReference type="SAM" id="MobiDB-lite"/>
    </source>
</evidence>
<proteinExistence type="predicted"/>
<comment type="caution">
    <text evidence="2">The sequence shown here is derived from an EMBL/GenBank/DDBJ whole genome shotgun (WGS) entry which is preliminary data.</text>
</comment>
<protein>
    <submittedName>
        <fullName evidence="2">Uncharacterized protein</fullName>
    </submittedName>
</protein>
<sequence length="149" mass="16369">MGLSSSDTTEQSGAHKPRKPQRGIQGPYGPREKEQEVLQNRTSALQPSSGTNMAGTVALREQEEHCESDAVGKLRPGVLLESQVVGSDRVASPVPSRRSRSVIQARAQGALMRHLLRESQQPLVKPVRTSETRAVGKRKRTAEPRKKEQ</sequence>
<accession>A0A5J4YK79</accession>
<dbReference type="Proteomes" id="UP000324585">
    <property type="component" value="Unassembled WGS sequence"/>
</dbReference>
<reference evidence="3" key="1">
    <citation type="journal article" date="2019" name="Nat. Commun.">
        <title>Expansion of phycobilisome linker gene families in mesophilic red algae.</title>
        <authorList>
            <person name="Lee J."/>
            <person name="Kim D."/>
            <person name="Bhattacharya D."/>
            <person name="Yoon H.S."/>
        </authorList>
    </citation>
    <scope>NUCLEOTIDE SEQUENCE [LARGE SCALE GENOMIC DNA]</scope>
    <source>
        <strain evidence="3">CCMP 1328</strain>
    </source>
</reference>